<proteinExistence type="predicted"/>
<feature type="transmembrane region" description="Helical" evidence="1">
    <location>
        <begin position="6"/>
        <end position="27"/>
    </location>
</feature>
<sequence length="86" mass="9748">MSTYFFIYTIWASHGNLWATFWGISYLKAHPLGNRCPEGGSPTYTRTVDRIQSRALGDSADPKARMVPLYHGGLVNKPVMNKRMNE</sequence>
<evidence type="ECO:0000313" key="2">
    <source>
        <dbReference type="EMBL" id="MPC87837.1"/>
    </source>
</evidence>
<accession>A0A5B7J2H4</accession>
<protein>
    <submittedName>
        <fullName evidence="2">Uncharacterized protein</fullName>
    </submittedName>
</protein>
<comment type="caution">
    <text evidence="2">The sequence shown here is derived from an EMBL/GenBank/DDBJ whole genome shotgun (WGS) entry which is preliminary data.</text>
</comment>
<organism evidence="2 3">
    <name type="scientific">Portunus trituberculatus</name>
    <name type="common">Swimming crab</name>
    <name type="synonym">Neptunus trituberculatus</name>
    <dbReference type="NCBI Taxonomy" id="210409"/>
    <lineage>
        <taxon>Eukaryota</taxon>
        <taxon>Metazoa</taxon>
        <taxon>Ecdysozoa</taxon>
        <taxon>Arthropoda</taxon>
        <taxon>Crustacea</taxon>
        <taxon>Multicrustacea</taxon>
        <taxon>Malacostraca</taxon>
        <taxon>Eumalacostraca</taxon>
        <taxon>Eucarida</taxon>
        <taxon>Decapoda</taxon>
        <taxon>Pleocyemata</taxon>
        <taxon>Brachyura</taxon>
        <taxon>Eubrachyura</taxon>
        <taxon>Portunoidea</taxon>
        <taxon>Portunidae</taxon>
        <taxon>Portuninae</taxon>
        <taxon>Portunus</taxon>
    </lineage>
</organism>
<reference evidence="2 3" key="1">
    <citation type="submission" date="2019-05" db="EMBL/GenBank/DDBJ databases">
        <title>Another draft genome of Portunus trituberculatus and its Hox gene families provides insights of decapod evolution.</title>
        <authorList>
            <person name="Jeong J.-H."/>
            <person name="Song I."/>
            <person name="Kim S."/>
            <person name="Choi T."/>
            <person name="Kim D."/>
            <person name="Ryu S."/>
            <person name="Kim W."/>
        </authorList>
    </citation>
    <scope>NUCLEOTIDE SEQUENCE [LARGE SCALE GENOMIC DNA]</scope>
    <source>
        <tissue evidence="2">Muscle</tissue>
    </source>
</reference>
<gene>
    <name evidence="2" type="ORF">E2C01_082716</name>
</gene>
<keyword evidence="3" id="KW-1185">Reference proteome</keyword>
<keyword evidence="1" id="KW-0812">Transmembrane</keyword>
<dbReference type="AlphaFoldDB" id="A0A5B7J2H4"/>
<dbReference type="EMBL" id="VSRR010075777">
    <property type="protein sequence ID" value="MPC87837.1"/>
    <property type="molecule type" value="Genomic_DNA"/>
</dbReference>
<evidence type="ECO:0000313" key="3">
    <source>
        <dbReference type="Proteomes" id="UP000324222"/>
    </source>
</evidence>
<keyword evidence="1" id="KW-1133">Transmembrane helix</keyword>
<dbReference type="Proteomes" id="UP000324222">
    <property type="component" value="Unassembled WGS sequence"/>
</dbReference>
<evidence type="ECO:0000256" key="1">
    <source>
        <dbReference type="SAM" id="Phobius"/>
    </source>
</evidence>
<keyword evidence="1" id="KW-0472">Membrane</keyword>
<name>A0A5B7J2H4_PORTR</name>